<organism evidence="1 2">
    <name type="scientific">Gigaspora margarita</name>
    <dbReference type="NCBI Taxonomy" id="4874"/>
    <lineage>
        <taxon>Eukaryota</taxon>
        <taxon>Fungi</taxon>
        <taxon>Fungi incertae sedis</taxon>
        <taxon>Mucoromycota</taxon>
        <taxon>Glomeromycotina</taxon>
        <taxon>Glomeromycetes</taxon>
        <taxon>Diversisporales</taxon>
        <taxon>Gigasporaceae</taxon>
        <taxon>Gigaspora</taxon>
    </lineage>
</organism>
<gene>
    <name evidence="1" type="ORF">GMARGA_LOCUS17250</name>
</gene>
<accession>A0ABN7VD74</accession>
<sequence>MSAKQKIFKDEYAKLFKTGVNAYKINDYKSSYNCFSSIAKISNNLSNYKYEAKIWLASYFSSKKDYQKAFEFYLDIYYGKPPNIRGIELLLAESVEKGLGDFKNDEKAFNFYLGLYTNVPEYRRFARNCLIKCYNLGIGVSKDEEKVYKLENKALNDFEKEDKLKIKN</sequence>
<dbReference type="SUPFAM" id="SSF81901">
    <property type="entry name" value="HCP-like"/>
    <property type="match status" value="1"/>
</dbReference>
<dbReference type="Gene3D" id="1.25.40.10">
    <property type="entry name" value="Tetratricopeptide repeat domain"/>
    <property type="match status" value="1"/>
</dbReference>
<dbReference type="InterPro" id="IPR011990">
    <property type="entry name" value="TPR-like_helical_dom_sf"/>
</dbReference>
<name>A0ABN7VD74_GIGMA</name>
<evidence type="ECO:0000313" key="2">
    <source>
        <dbReference type="Proteomes" id="UP000789901"/>
    </source>
</evidence>
<dbReference type="Proteomes" id="UP000789901">
    <property type="component" value="Unassembled WGS sequence"/>
</dbReference>
<proteinExistence type="predicted"/>
<protein>
    <submittedName>
        <fullName evidence="1">6641_t:CDS:1</fullName>
    </submittedName>
</protein>
<keyword evidence="2" id="KW-1185">Reference proteome</keyword>
<comment type="caution">
    <text evidence="1">The sequence shown here is derived from an EMBL/GenBank/DDBJ whole genome shotgun (WGS) entry which is preliminary data.</text>
</comment>
<reference evidence="1 2" key="1">
    <citation type="submission" date="2021-06" db="EMBL/GenBank/DDBJ databases">
        <authorList>
            <person name="Kallberg Y."/>
            <person name="Tangrot J."/>
            <person name="Rosling A."/>
        </authorList>
    </citation>
    <scope>NUCLEOTIDE SEQUENCE [LARGE SCALE GENOMIC DNA]</scope>
    <source>
        <strain evidence="1 2">120-4 pot B 10/14</strain>
    </source>
</reference>
<dbReference type="EMBL" id="CAJVQB010012947">
    <property type="protein sequence ID" value="CAG8758978.1"/>
    <property type="molecule type" value="Genomic_DNA"/>
</dbReference>
<evidence type="ECO:0000313" key="1">
    <source>
        <dbReference type="EMBL" id="CAG8758978.1"/>
    </source>
</evidence>